<proteinExistence type="inferred from homology"/>
<dbReference type="Pfam" id="PF00589">
    <property type="entry name" value="Phage_integrase"/>
    <property type="match status" value="1"/>
</dbReference>
<dbReference type="RefSeq" id="WP_203911242.1">
    <property type="nucleotide sequence ID" value="NZ_BONY01000036.1"/>
</dbReference>
<dbReference type="InterPro" id="IPR002104">
    <property type="entry name" value="Integrase_catalytic"/>
</dbReference>
<dbReference type="InterPro" id="IPR044068">
    <property type="entry name" value="CB"/>
</dbReference>
<keyword evidence="3" id="KW-0233">DNA recombination</keyword>
<evidence type="ECO:0000256" key="4">
    <source>
        <dbReference type="PROSITE-ProRule" id="PRU01248"/>
    </source>
</evidence>
<dbReference type="Gene3D" id="1.10.150.130">
    <property type="match status" value="1"/>
</dbReference>
<dbReference type="InterPro" id="IPR010998">
    <property type="entry name" value="Integrase_recombinase_N"/>
</dbReference>
<dbReference type="InterPro" id="IPR013762">
    <property type="entry name" value="Integrase-like_cat_sf"/>
</dbReference>
<comment type="similarity">
    <text evidence="1">Belongs to the 'phage' integrase family.</text>
</comment>
<dbReference type="GO" id="GO:0003677">
    <property type="term" value="F:DNA binding"/>
    <property type="evidence" value="ECO:0007669"/>
    <property type="project" value="UniProtKB-UniRule"/>
</dbReference>
<sequence>MAIDDLLAPFAAHLRQESRSPRTIRDYQRCVVALDRDLPFGADIACEEELRDWLWRDGLAASSRAVYHAAIRCFYGWAHGRGIIDFDPSAGIPRPVVKVGLPRVATDAQVRTILTEAREPYLLWAKLACYGGLRCIEIWRLHREHVTEKATSVHRGKGEKARILPTHPVVWDAVKDLPSGPLARVADEHQLSTNFLLHCQEVLGLYGVSMHRLRGWMATTSYAKTKDVRALQRALGHANLATTARYIAVADEQLQAIIDSLPTFGEGDAA</sequence>
<dbReference type="SUPFAM" id="SSF56349">
    <property type="entry name" value="DNA breaking-rejoining enzymes"/>
    <property type="match status" value="1"/>
</dbReference>
<comment type="caution">
    <text evidence="7">The sequence shown here is derived from an EMBL/GenBank/DDBJ whole genome shotgun (WGS) entry which is preliminary data.</text>
</comment>
<feature type="domain" description="Tyr recombinase" evidence="5">
    <location>
        <begin position="100"/>
        <end position="259"/>
    </location>
</feature>
<dbReference type="InterPro" id="IPR011010">
    <property type="entry name" value="DNA_brk_join_enz"/>
</dbReference>
<dbReference type="GO" id="GO:0015074">
    <property type="term" value="P:DNA integration"/>
    <property type="evidence" value="ECO:0007669"/>
    <property type="project" value="InterPro"/>
</dbReference>
<evidence type="ECO:0000259" key="5">
    <source>
        <dbReference type="PROSITE" id="PS51898"/>
    </source>
</evidence>
<dbReference type="PANTHER" id="PTHR30349">
    <property type="entry name" value="PHAGE INTEGRASE-RELATED"/>
    <property type="match status" value="1"/>
</dbReference>
<keyword evidence="2 4" id="KW-0238">DNA-binding</keyword>
<dbReference type="PROSITE" id="PS51898">
    <property type="entry name" value="TYR_RECOMBINASE"/>
    <property type="match status" value="1"/>
</dbReference>
<dbReference type="Proteomes" id="UP000612899">
    <property type="component" value="Unassembled WGS sequence"/>
</dbReference>
<keyword evidence="8" id="KW-1185">Reference proteome</keyword>
<protein>
    <submittedName>
        <fullName evidence="7">Tyrosine recombinase XerC</fullName>
    </submittedName>
</protein>
<dbReference type="GO" id="GO:0006310">
    <property type="term" value="P:DNA recombination"/>
    <property type="evidence" value="ECO:0007669"/>
    <property type="project" value="UniProtKB-KW"/>
</dbReference>
<dbReference type="AlphaFoldDB" id="A0A8J3VIJ0"/>
<gene>
    <name evidence="7" type="primary">xerC</name>
    <name evidence="7" type="ORF">Rhe02_55190</name>
</gene>
<evidence type="ECO:0000313" key="8">
    <source>
        <dbReference type="Proteomes" id="UP000612899"/>
    </source>
</evidence>
<dbReference type="EMBL" id="BONY01000036">
    <property type="protein sequence ID" value="GIH07452.1"/>
    <property type="molecule type" value="Genomic_DNA"/>
</dbReference>
<evidence type="ECO:0000313" key="7">
    <source>
        <dbReference type="EMBL" id="GIH07452.1"/>
    </source>
</evidence>
<name>A0A8J3VIJ0_9ACTN</name>
<evidence type="ECO:0000256" key="3">
    <source>
        <dbReference type="ARBA" id="ARBA00023172"/>
    </source>
</evidence>
<reference evidence="7" key="1">
    <citation type="submission" date="2021-01" db="EMBL/GenBank/DDBJ databases">
        <title>Whole genome shotgun sequence of Rhizocola hellebori NBRC 109834.</title>
        <authorList>
            <person name="Komaki H."/>
            <person name="Tamura T."/>
        </authorList>
    </citation>
    <scope>NUCLEOTIDE SEQUENCE</scope>
    <source>
        <strain evidence="7">NBRC 109834</strain>
    </source>
</reference>
<accession>A0A8J3VIJ0</accession>
<organism evidence="7 8">
    <name type="scientific">Rhizocola hellebori</name>
    <dbReference type="NCBI Taxonomy" id="1392758"/>
    <lineage>
        <taxon>Bacteria</taxon>
        <taxon>Bacillati</taxon>
        <taxon>Actinomycetota</taxon>
        <taxon>Actinomycetes</taxon>
        <taxon>Micromonosporales</taxon>
        <taxon>Micromonosporaceae</taxon>
        <taxon>Rhizocola</taxon>
    </lineage>
</organism>
<evidence type="ECO:0000256" key="1">
    <source>
        <dbReference type="ARBA" id="ARBA00008857"/>
    </source>
</evidence>
<dbReference type="InterPro" id="IPR050090">
    <property type="entry name" value="Tyrosine_recombinase_XerCD"/>
</dbReference>
<feature type="domain" description="Core-binding (CB)" evidence="6">
    <location>
        <begin position="1"/>
        <end position="79"/>
    </location>
</feature>
<evidence type="ECO:0000256" key="2">
    <source>
        <dbReference type="ARBA" id="ARBA00023125"/>
    </source>
</evidence>
<dbReference type="PANTHER" id="PTHR30349:SF64">
    <property type="entry name" value="PROPHAGE INTEGRASE INTD-RELATED"/>
    <property type="match status" value="1"/>
</dbReference>
<dbReference type="PROSITE" id="PS51900">
    <property type="entry name" value="CB"/>
    <property type="match status" value="1"/>
</dbReference>
<evidence type="ECO:0000259" key="6">
    <source>
        <dbReference type="PROSITE" id="PS51900"/>
    </source>
</evidence>
<dbReference type="Gene3D" id="1.10.443.10">
    <property type="entry name" value="Intergrase catalytic core"/>
    <property type="match status" value="1"/>
</dbReference>